<dbReference type="RefSeq" id="WP_228232163.1">
    <property type="nucleotide sequence ID" value="NZ_ARXL01000210.1"/>
</dbReference>
<keyword evidence="1" id="KW-0732">Signal</keyword>
<reference evidence="2" key="1">
    <citation type="submission" date="2021-10" db="EMBL/GenBank/DDBJ databases">
        <title>The diversity and Nitrogen Metabolism of Culturable Nitrate-Utilizing Bacteria Within the Oxygen Minimum Zone of the Changjiang (Yangtze River)Estuary.</title>
        <authorList>
            <person name="Zhang D."/>
            <person name="Zheng J."/>
            <person name="Liu S."/>
            <person name="He W."/>
        </authorList>
    </citation>
    <scope>NUCLEOTIDE SEQUENCE</scope>
    <source>
        <strain evidence="2">FXH-223</strain>
    </source>
</reference>
<dbReference type="PROSITE" id="PS51257">
    <property type="entry name" value="PROKAR_LIPOPROTEIN"/>
    <property type="match status" value="1"/>
</dbReference>
<sequence>MKLRNALPITLLAAALAACGGDDDTRYVDRDDPTPVEYMPVDGYVLGFWVMDAQDGCDGPCINDHSPYGDPLYGLDADDQPAAPTLADGGEVGRVAVFADDYRLATRDTGSLNNSVIGERFTLHLRARTDQADAVPVLALAGEGGTALRISLARDRLLVELPSQNHRLLTALDAGDGWREIQLAADGQRVTLAVDCDTVEGFDVAPGQPVLSSGTLGAVVGAGFTGAVDLVRISRRDEGNLFCAE</sequence>
<dbReference type="EMBL" id="JAJGNA010000001">
    <property type="protein sequence ID" value="MCC4307056.1"/>
    <property type="molecule type" value="Genomic_DNA"/>
</dbReference>
<dbReference type="InterPro" id="IPR013320">
    <property type="entry name" value="ConA-like_dom_sf"/>
</dbReference>
<gene>
    <name evidence="2" type="ORF">LL252_00605</name>
</gene>
<protein>
    <recommendedName>
        <fullName evidence="4">Laminin G domain-containing protein</fullName>
    </recommendedName>
</protein>
<dbReference type="AlphaFoldDB" id="A0A9Q3UH44"/>
<evidence type="ECO:0000313" key="2">
    <source>
        <dbReference type="EMBL" id="MCC4307056.1"/>
    </source>
</evidence>
<accession>A0A9Q3UH44</accession>
<evidence type="ECO:0000313" key="3">
    <source>
        <dbReference type="Proteomes" id="UP001108027"/>
    </source>
</evidence>
<dbReference type="SUPFAM" id="SSF49899">
    <property type="entry name" value="Concanavalin A-like lectins/glucanases"/>
    <property type="match status" value="1"/>
</dbReference>
<feature type="signal peptide" evidence="1">
    <location>
        <begin position="1"/>
        <end position="20"/>
    </location>
</feature>
<evidence type="ECO:0008006" key="4">
    <source>
        <dbReference type="Google" id="ProtNLM"/>
    </source>
</evidence>
<keyword evidence="3" id="KW-1185">Reference proteome</keyword>
<feature type="chain" id="PRO_5040348006" description="Laminin G domain-containing protein" evidence="1">
    <location>
        <begin position="21"/>
        <end position="245"/>
    </location>
</feature>
<evidence type="ECO:0000256" key="1">
    <source>
        <dbReference type="SAM" id="SignalP"/>
    </source>
</evidence>
<organism evidence="2 3">
    <name type="scientific">Alloalcanivorax marinus</name>
    <dbReference type="NCBI Taxonomy" id="1177169"/>
    <lineage>
        <taxon>Bacteria</taxon>
        <taxon>Pseudomonadati</taxon>
        <taxon>Pseudomonadota</taxon>
        <taxon>Gammaproteobacteria</taxon>
        <taxon>Oceanospirillales</taxon>
        <taxon>Alcanivoracaceae</taxon>
        <taxon>Alloalcanivorax</taxon>
    </lineage>
</organism>
<name>A0A9Q3UH44_9GAMM</name>
<dbReference type="Proteomes" id="UP001108027">
    <property type="component" value="Unassembled WGS sequence"/>
</dbReference>
<proteinExistence type="predicted"/>
<comment type="caution">
    <text evidence="2">The sequence shown here is derived from an EMBL/GenBank/DDBJ whole genome shotgun (WGS) entry which is preliminary data.</text>
</comment>